<keyword evidence="19" id="KW-1185">Reference proteome</keyword>
<feature type="binding site" evidence="13">
    <location>
        <position position="241"/>
    </location>
    <ligand>
        <name>Zn(2+)</name>
        <dbReference type="ChEBI" id="CHEBI:29105"/>
    </ligand>
</feature>
<keyword evidence="14" id="KW-0443">Lipid metabolism</keyword>
<evidence type="ECO:0000313" key="18">
    <source>
        <dbReference type="EMBL" id="KAG8056137.1"/>
    </source>
</evidence>
<dbReference type="AlphaFoldDB" id="A0A8J5RWN7"/>
<keyword evidence="9" id="KW-0333">Golgi apparatus</keyword>
<feature type="compositionally biased region" description="Pro residues" evidence="15">
    <location>
        <begin position="791"/>
        <end position="800"/>
    </location>
</feature>
<feature type="active site" description="Nucleophile" evidence="12">
    <location>
        <position position="345"/>
    </location>
</feature>
<feature type="binding site" evidence="13">
    <location>
        <position position="534"/>
    </location>
    <ligand>
        <name>Zn(2+)</name>
        <dbReference type="ChEBI" id="CHEBI:29105"/>
    </ligand>
</feature>
<dbReference type="GO" id="GO:0046872">
    <property type="term" value="F:metal ion binding"/>
    <property type="evidence" value="ECO:0007669"/>
    <property type="project" value="UniProtKB-KW"/>
</dbReference>
<dbReference type="Pfam" id="PF04734">
    <property type="entry name" value="Ceramidase_alk"/>
    <property type="match status" value="1"/>
</dbReference>
<dbReference type="OrthoDB" id="191371at2759"/>
<reference evidence="18" key="2">
    <citation type="submission" date="2021-02" db="EMBL/GenBank/DDBJ databases">
        <authorList>
            <person name="Kimball J.A."/>
            <person name="Haas M.W."/>
            <person name="Macchietto M."/>
            <person name="Kono T."/>
            <person name="Duquette J."/>
            <person name="Shao M."/>
        </authorList>
    </citation>
    <scope>NUCLEOTIDE SEQUENCE</scope>
    <source>
        <tissue evidence="18">Fresh leaf tissue</tissue>
    </source>
</reference>
<evidence type="ECO:0000256" key="4">
    <source>
        <dbReference type="ARBA" id="ARBA00009835"/>
    </source>
</evidence>
<feature type="region of interest" description="Disordered" evidence="15">
    <location>
        <begin position="785"/>
        <end position="815"/>
    </location>
</feature>
<keyword evidence="13" id="KW-0862">Zinc</keyword>
<evidence type="ECO:0000259" key="17">
    <source>
        <dbReference type="Pfam" id="PF17048"/>
    </source>
</evidence>
<evidence type="ECO:0000256" key="13">
    <source>
        <dbReference type="PIRSR" id="PIRSR606823-2"/>
    </source>
</evidence>
<dbReference type="EMBL" id="JAAALK010000288">
    <property type="protein sequence ID" value="KAG8056137.1"/>
    <property type="molecule type" value="Genomic_DNA"/>
</dbReference>
<dbReference type="GO" id="GO:0005783">
    <property type="term" value="C:endoplasmic reticulum"/>
    <property type="evidence" value="ECO:0007669"/>
    <property type="project" value="UniProtKB-SubCell"/>
</dbReference>
<dbReference type="Proteomes" id="UP000729402">
    <property type="component" value="Unassembled WGS sequence"/>
</dbReference>
<sequence length="858" mass="93883">MEVSACLCYQVCGSGSSRIWPWILLVLVLQNCGLAFSASSYMVGMGSFDITGPAADVNMMGYANTEQIASGIHFRLKSRVFIVAEPNGKRVVFVNLDACMASQIVTIKVIERLKARYGDLYNENNVAISGIHTHAGPGGYLQYVVYIVTSLGFVRQSFDVIVDGIEQSIVEAHNNLHPGKIFVNKGDLLDAGVNRSPSAYLNNPAEERSKYQYNVDKEMTLIKFVDDELGPVGSFNWFATHGTSMSRTNSLISGDNKGAAARFMEDWSDDLGSLHRTSGLPRRVSTIIPEPNGITDDLIQLASSYEASGGRRLAGSSITKRIRSLQQNKPKFVSAFCQSNCGDVSPNVLGTFCIDTNLPCDFNHSTCNGKNELCYGRGPGYPDEFESTRIIGNRQFLKAVDLFNSASEEIQGKIDYRHTYLDFSQLEVNVSTSAGGQQTVKTCPAAMGFAFAAGTTDGPGAFDFSQGDVKGNPFWKLVRNLLKTPGKEQVECQAPKPILLDTGEMKEPYDWAPAILPIQMIRIGQLVILCVPGEFTTMAGRRLRDAVKNYITTFEEYQIQRYEGASTLYGPHTLSAYIQEFQKLATAMVANKEVPTNFQPPDLLNKQIGLLPGVVFDSTPLGVKFGDVRSDVPGNSTFNKGSTVNATFYSACPRNDILTDGSFALVEKLDGNSNWVPVYDDDDWSLRFKWSRPARLSSRSFATLEWTVPEDAASGVYRMRHFGASKPMFGSIRHFTGTSSAFAISAGALAAGRAGCSFVISRKASQEQKNPPLAVAAHVKIRIGSTTPFSSRPPPPPPPTQAAATDDPSSTPRKRVTVDLEAEDDGRQRMYTHEEPGGLECIAHLYLIAHFFGDEQFN</sequence>
<dbReference type="GO" id="GO:0005794">
    <property type="term" value="C:Golgi apparatus"/>
    <property type="evidence" value="ECO:0007669"/>
    <property type="project" value="UniProtKB-SubCell"/>
</dbReference>
<dbReference type="GO" id="GO:0046512">
    <property type="term" value="P:sphingosine biosynthetic process"/>
    <property type="evidence" value="ECO:0007669"/>
    <property type="project" value="TreeGrafter"/>
</dbReference>
<organism evidence="18 19">
    <name type="scientific">Zizania palustris</name>
    <name type="common">Northern wild rice</name>
    <dbReference type="NCBI Taxonomy" id="103762"/>
    <lineage>
        <taxon>Eukaryota</taxon>
        <taxon>Viridiplantae</taxon>
        <taxon>Streptophyta</taxon>
        <taxon>Embryophyta</taxon>
        <taxon>Tracheophyta</taxon>
        <taxon>Spermatophyta</taxon>
        <taxon>Magnoliopsida</taxon>
        <taxon>Liliopsida</taxon>
        <taxon>Poales</taxon>
        <taxon>Poaceae</taxon>
        <taxon>BOP clade</taxon>
        <taxon>Oryzoideae</taxon>
        <taxon>Oryzeae</taxon>
        <taxon>Zizaniinae</taxon>
        <taxon>Zizania</taxon>
    </lineage>
</organism>
<reference evidence="18" key="1">
    <citation type="journal article" date="2021" name="bioRxiv">
        <title>Whole Genome Assembly and Annotation of Northern Wild Rice, Zizania palustris L., Supports a Whole Genome Duplication in the Zizania Genus.</title>
        <authorList>
            <person name="Haas M."/>
            <person name="Kono T."/>
            <person name="Macchietto M."/>
            <person name="Millas R."/>
            <person name="McGilp L."/>
            <person name="Shao M."/>
            <person name="Duquette J."/>
            <person name="Hirsch C.N."/>
            <person name="Kimball J."/>
        </authorList>
    </citation>
    <scope>NUCLEOTIDE SEQUENCE</scope>
    <source>
        <tissue evidence="18">Fresh leaf tissue</tissue>
    </source>
</reference>
<dbReference type="EC" id="3.5.1.23" evidence="14"/>
<dbReference type="PANTHER" id="PTHR12670:SF1">
    <property type="entry name" value="NEUTRAL CERAMIDASE"/>
    <property type="match status" value="1"/>
</dbReference>
<keyword evidence="13" id="KW-0479">Metal-binding</keyword>
<proteinExistence type="inferred from homology"/>
<accession>A0A8J5RWN7</accession>
<evidence type="ECO:0000256" key="3">
    <source>
        <dbReference type="ARBA" id="ARBA00004613"/>
    </source>
</evidence>
<feature type="binding site" evidence="13">
    <location>
        <position position="132"/>
    </location>
    <ligand>
        <name>Zn(2+)</name>
        <dbReference type="ChEBI" id="CHEBI:29105"/>
    </ligand>
</feature>
<protein>
    <recommendedName>
        <fullName evidence="14">Neutral ceramidase</fullName>
        <ecNumber evidence="14">3.5.1.23</ecNumber>
    </recommendedName>
</protein>
<evidence type="ECO:0000256" key="7">
    <source>
        <dbReference type="ARBA" id="ARBA00022801"/>
    </source>
</evidence>
<evidence type="ECO:0000256" key="12">
    <source>
        <dbReference type="PIRSR" id="PIRSR606823-1"/>
    </source>
</evidence>
<evidence type="ECO:0000256" key="5">
    <source>
        <dbReference type="ARBA" id="ARBA00022525"/>
    </source>
</evidence>
<keyword evidence="5" id="KW-0964">Secreted</keyword>
<evidence type="ECO:0000256" key="6">
    <source>
        <dbReference type="ARBA" id="ARBA00022729"/>
    </source>
</evidence>
<keyword evidence="7 14" id="KW-0378">Hydrolase</keyword>
<evidence type="ECO:0000259" key="16">
    <source>
        <dbReference type="Pfam" id="PF04734"/>
    </source>
</evidence>
<evidence type="ECO:0000256" key="8">
    <source>
        <dbReference type="ARBA" id="ARBA00022824"/>
    </source>
</evidence>
<dbReference type="FunFam" id="2.60.40.2300:FF:000002">
    <property type="entry name" value="Neutral/alkaline non-lysosomal ceramidase"/>
    <property type="match status" value="1"/>
</dbReference>
<feature type="domain" description="Neutral/alkaline non-lysosomal ceramidase N-terminal" evidence="16">
    <location>
        <begin position="41"/>
        <end position="549"/>
    </location>
</feature>
<dbReference type="GO" id="GO:0046514">
    <property type="term" value="P:ceramide catabolic process"/>
    <property type="evidence" value="ECO:0007669"/>
    <property type="project" value="InterPro"/>
</dbReference>
<evidence type="ECO:0000256" key="15">
    <source>
        <dbReference type="SAM" id="MobiDB-lite"/>
    </source>
</evidence>
<evidence type="ECO:0000256" key="10">
    <source>
        <dbReference type="ARBA" id="ARBA00023180"/>
    </source>
</evidence>
<dbReference type="InterPro" id="IPR031331">
    <property type="entry name" value="NEUT/ALK_ceramidase_C"/>
</dbReference>
<dbReference type="GO" id="GO:0042759">
    <property type="term" value="P:long-chain fatty acid biosynthetic process"/>
    <property type="evidence" value="ECO:0007669"/>
    <property type="project" value="TreeGrafter"/>
</dbReference>
<comment type="similarity">
    <text evidence="4 14">Belongs to the neutral ceramidase family.</text>
</comment>
<evidence type="ECO:0000256" key="2">
    <source>
        <dbReference type="ARBA" id="ARBA00004555"/>
    </source>
</evidence>
<dbReference type="Pfam" id="PF17048">
    <property type="entry name" value="Ceramidse_alk_C"/>
    <property type="match status" value="1"/>
</dbReference>
<evidence type="ECO:0000256" key="11">
    <source>
        <dbReference type="ARBA" id="ARBA00048057"/>
    </source>
</evidence>
<dbReference type="GO" id="GO:0016020">
    <property type="term" value="C:membrane"/>
    <property type="evidence" value="ECO:0007669"/>
    <property type="project" value="GOC"/>
</dbReference>
<evidence type="ECO:0000256" key="1">
    <source>
        <dbReference type="ARBA" id="ARBA00004240"/>
    </source>
</evidence>
<dbReference type="GO" id="GO:0005576">
    <property type="term" value="C:extracellular region"/>
    <property type="evidence" value="ECO:0007669"/>
    <property type="project" value="UniProtKB-SubCell"/>
</dbReference>
<comment type="subcellular location">
    <subcellularLocation>
        <location evidence="1">Endoplasmic reticulum</location>
    </subcellularLocation>
    <subcellularLocation>
        <location evidence="2">Golgi apparatus</location>
    </subcellularLocation>
    <subcellularLocation>
        <location evidence="3">Secreted</location>
    </subcellularLocation>
</comment>
<evidence type="ECO:0000256" key="9">
    <source>
        <dbReference type="ARBA" id="ARBA00023034"/>
    </source>
</evidence>
<name>A0A8J5RWN7_ZIZPA</name>
<comment type="cofactor">
    <cofactor evidence="13">
        <name>Zn(2+)</name>
        <dbReference type="ChEBI" id="CHEBI:29105"/>
    </cofactor>
    <text evidence="13">Binds 1 zinc ion per subunit.</text>
</comment>
<keyword evidence="10" id="KW-0325">Glycoprotein</keyword>
<dbReference type="InterPro" id="IPR006823">
    <property type="entry name" value="Ceramidase_alk"/>
</dbReference>
<dbReference type="GO" id="GO:0017040">
    <property type="term" value="F:N-acylsphingosine amidohydrolase activity"/>
    <property type="evidence" value="ECO:0007669"/>
    <property type="project" value="UniProtKB-UniRule"/>
</dbReference>
<dbReference type="InterPro" id="IPR031329">
    <property type="entry name" value="NEUT/ALK_ceramidase_N"/>
</dbReference>
<evidence type="ECO:0000313" key="19">
    <source>
        <dbReference type="Proteomes" id="UP000729402"/>
    </source>
</evidence>
<dbReference type="PANTHER" id="PTHR12670">
    <property type="entry name" value="CERAMIDASE"/>
    <property type="match status" value="1"/>
</dbReference>
<evidence type="ECO:0000256" key="14">
    <source>
        <dbReference type="RuleBase" id="RU366019"/>
    </source>
</evidence>
<keyword evidence="6" id="KW-0732">Signal</keyword>
<keyword evidence="8" id="KW-0256">Endoplasmic reticulum</keyword>
<gene>
    <name evidence="18" type="ORF">GUJ93_ZPchr0001g29934</name>
</gene>
<comment type="caution">
    <text evidence="18">The sequence shown here is derived from an EMBL/GenBank/DDBJ whole genome shotgun (WGS) entry which is preliminary data.</text>
</comment>
<comment type="catalytic activity">
    <reaction evidence="11 14">
        <text>an N-acylsphing-4-enine + H2O = sphing-4-enine + a fatty acid</text>
        <dbReference type="Rhea" id="RHEA:20856"/>
        <dbReference type="ChEBI" id="CHEBI:15377"/>
        <dbReference type="ChEBI" id="CHEBI:28868"/>
        <dbReference type="ChEBI" id="CHEBI:52639"/>
        <dbReference type="ChEBI" id="CHEBI:57756"/>
        <dbReference type="EC" id="3.5.1.23"/>
    </reaction>
</comment>
<keyword evidence="14" id="KW-0746">Sphingolipid metabolism</keyword>
<feature type="domain" description="Neutral/alkaline non-lysosomal ceramidase C-terminal" evidence="17">
    <location>
        <begin position="581"/>
        <end position="744"/>
    </location>
</feature>
<feature type="binding site" evidence="13">
    <location>
        <position position="550"/>
    </location>
    <ligand>
        <name>Zn(2+)</name>
        <dbReference type="ChEBI" id="CHEBI:29105"/>
    </ligand>
</feature>